<dbReference type="InterPro" id="IPR036691">
    <property type="entry name" value="Endo/exonu/phosph_ase_sf"/>
</dbReference>
<dbReference type="AlphaFoldDB" id="A0AAN7PZJ3"/>
<comment type="caution">
    <text evidence="2">The sequence shown here is derived from an EMBL/GenBank/DDBJ whole genome shotgun (WGS) entry which is preliminary data.</text>
</comment>
<sequence>MAIDVSSASFFSPFSPMSTPSIPCLIRSVKRLPFPPSPWSCSSSSFRFSSNYAAPGSSSNRSSYSRRWINPLSNGTSQEVVRQWIEADTSISSQDKFTVASYNILGDRNASKHRDLYSNIPSSYINWGRRKRVICEELMEWDPDIICLQEVDRYFDLSEDLRRGGYAGSYKKRTGDSADGCAIFWKSNKFHVLQAESIEFKSIGLRDNVAQLSIFEVNQQTTVQMFWLFFFDLSLLYSPSTLEQSYY</sequence>
<dbReference type="Gene3D" id="3.60.10.10">
    <property type="entry name" value="Endonuclease/exonuclease/phosphatase"/>
    <property type="match status" value="1"/>
</dbReference>
<dbReference type="Proteomes" id="UP001345219">
    <property type="component" value="Chromosome 6"/>
</dbReference>
<dbReference type="SUPFAM" id="SSF56219">
    <property type="entry name" value="DNase I-like"/>
    <property type="match status" value="1"/>
</dbReference>
<feature type="domain" description="Endonuclease/exonuclease/phosphatase" evidence="1">
    <location>
        <begin position="100"/>
        <end position="217"/>
    </location>
</feature>
<organism evidence="2 3">
    <name type="scientific">Trapa incisa</name>
    <dbReference type="NCBI Taxonomy" id="236973"/>
    <lineage>
        <taxon>Eukaryota</taxon>
        <taxon>Viridiplantae</taxon>
        <taxon>Streptophyta</taxon>
        <taxon>Embryophyta</taxon>
        <taxon>Tracheophyta</taxon>
        <taxon>Spermatophyta</taxon>
        <taxon>Magnoliopsida</taxon>
        <taxon>eudicotyledons</taxon>
        <taxon>Gunneridae</taxon>
        <taxon>Pentapetalae</taxon>
        <taxon>rosids</taxon>
        <taxon>malvids</taxon>
        <taxon>Myrtales</taxon>
        <taxon>Lythraceae</taxon>
        <taxon>Trapa</taxon>
    </lineage>
</organism>
<protein>
    <recommendedName>
        <fullName evidence="1">Endonuclease/exonuclease/phosphatase domain-containing protein</fullName>
    </recommendedName>
</protein>
<dbReference type="InterPro" id="IPR050410">
    <property type="entry name" value="CCR4/nocturin_mRNA_transcr"/>
</dbReference>
<reference evidence="2 3" key="1">
    <citation type="journal article" date="2023" name="Hortic Res">
        <title>Pangenome of water caltrop reveals structural variations and asymmetric subgenome divergence after allopolyploidization.</title>
        <authorList>
            <person name="Zhang X."/>
            <person name="Chen Y."/>
            <person name="Wang L."/>
            <person name="Yuan Y."/>
            <person name="Fang M."/>
            <person name="Shi L."/>
            <person name="Lu R."/>
            <person name="Comes H.P."/>
            <person name="Ma Y."/>
            <person name="Chen Y."/>
            <person name="Huang G."/>
            <person name="Zhou Y."/>
            <person name="Zheng Z."/>
            <person name="Qiu Y."/>
        </authorList>
    </citation>
    <scope>NUCLEOTIDE SEQUENCE [LARGE SCALE GENOMIC DNA]</scope>
    <source>
        <tissue evidence="2">Roots</tissue>
    </source>
</reference>
<dbReference type="InterPro" id="IPR005135">
    <property type="entry name" value="Endo/exonuclease/phosphatase"/>
</dbReference>
<dbReference type="PANTHER" id="PTHR12121:SF82">
    <property type="entry name" value="CARBON CATABOLITE REPRESSOR PROTEIN 4 HOMOLOG 3"/>
    <property type="match status" value="1"/>
</dbReference>
<name>A0AAN7PZJ3_9MYRT</name>
<dbReference type="EMBL" id="JAXIOK010000013">
    <property type="protein sequence ID" value="KAK4756379.1"/>
    <property type="molecule type" value="Genomic_DNA"/>
</dbReference>
<keyword evidence="3" id="KW-1185">Reference proteome</keyword>
<dbReference type="Pfam" id="PF03372">
    <property type="entry name" value="Exo_endo_phos"/>
    <property type="match status" value="1"/>
</dbReference>
<dbReference type="PANTHER" id="PTHR12121">
    <property type="entry name" value="CARBON CATABOLITE REPRESSOR PROTEIN 4"/>
    <property type="match status" value="1"/>
</dbReference>
<dbReference type="GO" id="GO:0000175">
    <property type="term" value="F:3'-5'-RNA exonuclease activity"/>
    <property type="evidence" value="ECO:0007669"/>
    <property type="project" value="TreeGrafter"/>
</dbReference>
<evidence type="ECO:0000313" key="3">
    <source>
        <dbReference type="Proteomes" id="UP001345219"/>
    </source>
</evidence>
<accession>A0AAN7PZJ3</accession>
<evidence type="ECO:0000313" key="2">
    <source>
        <dbReference type="EMBL" id="KAK4756379.1"/>
    </source>
</evidence>
<gene>
    <name evidence="2" type="ORF">SAY87_006506</name>
</gene>
<proteinExistence type="predicted"/>
<evidence type="ECO:0000259" key="1">
    <source>
        <dbReference type="Pfam" id="PF03372"/>
    </source>
</evidence>